<accession>A0AAP8LSC3</accession>
<dbReference type="AlphaFoldDB" id="A0AAP8LSC3"/>
<evidence type="ECO:0000313" key="2">
    <source>
        <dbReference type="Proteomes" id="UP000234905"/>
    </source>
</evidence>
<sequence>MAQTIEKQGDYYILRFDSPREDGVTACVFSAQTIASWSALLGLESTEEAIAAIISAKEPRDAYDPKTGRNAWTDAYDALEATLGDSAPPSSFMAVNAANGADSNPLVAAYNKTRATLGLGLMKPPTPGAFFVLENNDSQPHAESGSGIDTSCVDASVVKKLEADADFQKELQDAAEGFYKSLMPQDRRN</sequence>
<organism evidence="1 2">
    <name type="scientific">Gardnerella vaginalis</name>
    <dbReference type="NCBI Taxonomy" id="2702"/>
    <lineage>
        <taxon>Bacteria</taxon>
        <taxon>Bacillati</taxon>
        <taxon>Actinomycetota</taxon>
        <taxon>Actinomycetes</taxon>
        <taxon>Bifidobacteriales</taxon>
        <taxon>Bifidobacteriaceae</taxon>
        <taxon>Gardnerella</taxon>
    </lineage>
</organism>
<gene>
    <name evidence="1" type="ORF">CYJ61_00720</name>
</gene>
<protein>
    <submittedName>
        <fullName evidence="1">Nitrate reductase</fullName>
    </submittedName>
</protein>
<comment type="caution">
    <text evidence="1">The sequence shown here is derived from an EMBL/GenBank/DDBJ whole genome shotgun (WGS) entry which is preliminary data.</text>
</comment>
<evidence type="ECO:0000313" key="1">
    <source>
        <dbReference type="EMBL" id="PKZ59964.1"/>
    </source>
</evidence>
<reference evidence="1 2" key="1">
    <citation type="submission" date="2017-12" db="EMBL/GenBank/DDBJ databases">
        <title>Phylogenetic diversity of female urinary microbiome.</title>
        <authorList>
            <person name="Thomas-White K."/>
            <person name="Wolfe A.J."/>
        </authorList>
    </citation>
    <scope>NUCLEOTIDE SEQUENCE [LARGE SCALE GENOMIC DNA]</scope>
    <source>
        <strain evidence="1 2">UMB0682</strain>
    </source>
</reference>
<dbReference type="EMBL" id="PKJN01000001">
    <property type="protein sequence ID" value="PKZ59964.1"/>
    <property type="molecule type" value="Genomic_DNA"/>
</dbReference>
<proteinExistence type="predicted"/>
<dbReference type="Proteomes" id="UP000234905">
    <property type="component" value="Unassembled WGS sequence"/>
</dbReference>
<name>A0AAP8LSC3_GARVA</name>